<name>A0A8I0GDE7_9ACTO</name>
<dbReference type="InterPro" id="IPR036291">
    <property type="entry name" value="NAD(P)-bd_dom_sf"/>
</dbReference>
<feature type="domain" description="RCK C-terminal" evidence="8">
    <location>
        <begin position="137"/>
        <end position="218"/>
    </location>
</feature>
<keyword evidence="4" id="KW-0630">Potassium</keyword>
<evidence type="ECO:0000256" key="6">
    <source>
        <dbReference type="ARBA" id="ARBA00023065"/>
    </source>
</evidence>
<dbReference type="GO" id="GO:0015079">
    <property type="term" value="F:potassium ion transmembrane transporter activity"/>
    <property type="evidence" value="ECO:0007669"/>
    <property type="project" value="InterPro"/>
</dbReference>
<dbReference type="InterPro" id="IPR006037">
    <property type="entry name" value="RCK_C"/>
</dbReference>
<dbReference type="PANTHER" id="PTHR43833:SF5">
    <property type="entry name" value="TRK SYSTEM POTASSIUM UPTAKE PROTEIN TRKA"/>
    <property type="match status" value="1"/>
</dbReference>
<dbReference type="SUPFAM" id="SSF51735">
    <property type="entry name" value="NAD(P)-binding Rossmann-fold domains"/>
    <property type="match status" value="1"/>
</dbReference>
<organism evidence="9 10">
    <name type="scientific">Nanchangia anserum</name>
    <dbReference type="NCBI Taxonomy" id="2692125"/>
    <lineage>
        <taxon>Bacteria</taxon>
        <taxon>Bacillati</taxon>
        <taxon>Actinomycetota</taxon>
        <taxon>Actinomycetes</taxon>
        <taxon>Actinomycetales</taxon>
        <taxon>Actinomycetaceae</taxon>
        <taxon>Nanchangia</taxon>
    </lineage>
</organism>
<dbReference type="AlphaFoldDB" id="A0A8I0GDE7"/>
<dbReference type="EMBL" id="JACRUO010000001">
    <property type="protein sequence ID" value="MBD3688827.1"/>
    <property type="molecule type" value="Genomic_DNA"/>
</dbReference>
<dbReference type="Proteomes" id="UP000627538">
    <property type="component" value="Unassembled WGS sequence"/>
</dbReference>
<keyword evidence="5" id="KW-0520">NAD</keyword>
<keyword evidence="6" id="KW-0406">Ion transport</keyword>
<gene>
    <name evidence="9" type="ORF">H8R10_01035</name>
</gene>
<dbReference type="InterPro" id="IPR050721">
    <property type="entry name" value="Trk_Ktr_HKT_K-transport"/>
</dbReference>
<dbReference type="InterPro" id="IPR006036">
    <property type="entry name" value="K_uptake_TrkA"/>
</dbReference>
<accession>A0A8I0GDE7</accession>
<evidence type="ECO:0000256" key="3">
    <source>
        <dbReference type="ARBA" id="ARBA00022538"/>
    </source>
</evidence>
<dbReference type="SUPFAM" id="SSF116726">
    <property type="entry name" value="TrkA C-terminal domain-like"/>
    <property type="match status" value="1"/>
</dbReference>
<dbReference type="Gene3D" id="3.30.70.1450">
    <property type="entry name" value="Regulator of K+ conductance, C-terminal domain"/>
    <property type="match status" value="1"/>
</dbReference>
<dbReference type="Pfam" id="PF02254">
    <property type="entry name" value="TrkA_N"/>
    <property type="match status" value="1"/>
</dbReference>
<keyword evidence="2" id="KW-0813">Transport</keyword>
<evidence type="ECO:0000256" key="1">
    <source>
        <dbReference type="ARBA" id="ARBA00017378"/>
    </source>
</evidence>
<evidence type="ECO:0000313" key="10">
    <source>
        <dbReference type="Proteomes" id="UP000627538"/>
    </source>
</evidence>
<dbReference type="PANTHER" id="PTHR43833">
    <property type="entry name" value="POTASSIUM CHANNEL PROTEIN 2-RELATED-RELATED"/>
    <property type="match status" value="1"/>
</dbReference>
<evidence type="ECO:0000256" key="4">
    <source>
        <dbReference type="ARBA" id="ARBA00022958"/>
    </source>
</evidence>
<comment type="caution">
    <text evidence="9">The sequence shown here is derived from an EMBL/GenBank/DDBJ whole genome shotgun (WGS) entry which is preliminary data.</text>
</comment>
<evidence type="ECO:0000256" key="5">
    <source>
        <dbReference type="ARBA" id="ARBA00023027"/>
    </source>
</evidence>
<evidence type="ECO:0000256" key="2">
    <source>
        <dbReference type="ARBA" id="ARBA00022448"/>
    </source>
</evidence>
<reference evidence="9 10" key="1">
    <citation type="submission" date="2020-08" db="EMBL/GenBank/DDBJ databases">
        <title>Winkia gen. nov., sp. nov., isolated from faeces of the Anser albifrons in China.</title>
        <authorList>
            <person name="Liu Q."/>
        </authorList>
    </citation>
    <scope>NUCLEOTIDE SEQUENCE [LARGE SCALE GENOMIC DNA]</scope>
    <source>
        <strain evidence="9 10">C62</strain>
    </source>
</reference>
<dbReference type="GO" id="GO:0005886">
    <property type="term" value="C:plasma membrane"/>
    <property type="evidence" value="ECO:0007669"/>
    <property type="project" value="InterPro"/>
</dbReference>
<keyword evidence="3" id="KW-0633">Potassium transport</keyword>
<dbReference type="Gene3D" id="3.40.50.720">
    <property type="entry name" value="NAD(P)-binding Rossmann-like Domain"/>
    <property type="match status" value="1"/>
</dbReference>
<evidence type="ECO:0000259" key="7">
    <source>
        <dbReference type="PROSITE" id="PS51201"/>
    </source>
</evidence>
<dbReference type="PROSITE" id="PS51202">
    <property type="entry name" value="RCK_C"/>
    <property type="match status" value="1"/>
</dbReference>
<dbReference type="PROSITE" id="PS51201">
    <property type="entry name" value="RCK_N"/>
    <property type="match status" value="1"/>
</dbReference>
<dbReference type="Pfam" id="PF02080">
    <property type="entry name" value="TrkA_C"/>
    <property type="match status" value="1"/>
</dbReference>
<proteinExistence type="predicted"/>
<dbReference type="RefSeq" id="WP_191070923.1">
    <property type="nucleotide sequence ID" value="NZ_CP060506.1"/>
</dbReference>
<evidence type="ECO:0000259" key="8">
    <source>
        <dbReference type="PROSITE" id="PS51202"/>
    </source>
</evidence>
<dbReference type="InterPro" id="IPR036721">
    <property type="entry name" value="RCK_C_sf"/>
</dbReference>
<protein>
    <recommendedName>
        <fullName evidence="1">Trk system potassium uptake protein TrkA</fullName>
    </recommendedName>
</protein>
<dbReference type="PRINTS" id="PR00335">
    <property type="entry name" value="KUPTAKETRKA"/>
</dbReference>
<dbReference type="InterPro" id="IPR003148">
    <property type="entry name" value="RCK_N"/>
</dbReference>
<feature type="domain" description="RCK N-terminal" evidence="7">
    <location>
        <begin position="1"/>
        <end position="117"/>
    </location>
</feature>
<evidence type="ECO:0000313" key="9">
    <source>
        <dbReference type="EMBL" id="MBD3688827.1"/>
    </source>
</evidence>
<sequence length="233" mass="25101">MYIIIVGAGSVGRSIARELLSYGHEVALIDQAAQKLQVAKLADADWLLADACDPQTLHQAEARRADVVVAATGDDKVNLVVSLLSKTEFAVPRTVARVNNPTNEWMFDDTWGVDIPVSTPRIMTSLVEEVVAEGTPVHLFRFHGSGTSLYSVTVPDGSPATGRRLSDLQLPVQTALVAILRDTHPFTPGIDSTIEIGDELLLLIPTQADAALTALREIFDTPAPEPEDLAQED</sequence>
<keyword evidence="10" id="KW-1185">Reference proteome</keyword>